<reference evidence="2 3" key="1">
    <citation type="submission" date="2023-03" db="EMBL/GenBank/DDBJ databases">
        <title>Thalassotalea loyana LMG 22536T draft genome sequence.</title>
        <authorList>
            <person name="Sawabe T."/>
        </authorList>
    </citation>
    <scope>NUCLEOTIDE SEQUENCE [LARGE SCALE GENOMIC DNA]</scope>
    <source>
        <strain evidence="2 3">LMG 22536</strain>
    </source>
</reference>
<feature type="signal peptide" evidence="1">
    <location>
        <begin position="1"/>
        <end position="19"/>
    </location>
</feature>
<organism evidence="2 3">
    <name type="scientific">Thalassotalea loyana</name>
    <dbReference type="NCBI Taxonomy" id="280483"/>
    <lineage>
        <taxon>Bacteria</taxon>
        <taxon>Pseudomonadati</taxon>
        <taxon>Pseudomonadota</taxon>
        <taxon>Gammaproteobacteria</taxon>
        <taxon>Alteromonadales</taxon>
        <taxon>Colwelliaceae</taxon>
        <taxon>Thalassotalea</taxon>
    </lineage>
</organism>
<dbReference type="EMBL" id="BSSV01000004">
    <property type="protein sequence ID" value="GLX85955.1"/>
    <property type="molecule type" value="Genomic_DNA"/>
</dbReference>
<dbReference type="RefSeq" id="WP_284298519.1">
    <property type="nucleotide sequence ID" value="NZ_BSSV01000004.1"/>
</dbReference>
<evidence type="ECO:0000313" key="3">
    <source>
        <dbReference type="Proteomes" id="UP001157134"/>
    </source>
</evidence>
<proteinExistence type="predicted"/>
<accession>A0ABQ6HEL0</accession>
<evidence type="ECO:0000313" key="2">
    <source>
        <dbReference type="EMBL" id="GLX85955.1"/>
    </source>
</evidence>
<comment type="caution">
    <text evidence="2">The sequence shown here is derived from an EMBL/GenBank/DDBJ whole genome shotgun (WGS) entry which is preliminary data.</text>
</comment>
<keyword evidence="3" id="KW-1185">Reference proteome</keyword>
<name>A0ABQ6HEL0_9GAMM</name>
<gene>
    <name evidence="2" type="ORF">tloyanaT_22070</name>
</gene>
<evidence type="ECO:0000256" key="1">
    <source>
        <dbReference type="SAM" id="SignalP"/>
    </source>
</evidence>
<keyword evidence="1" id="KW-0732">Signal</keyword>
<sequence length="89" mass="10096">MKTLITLALTSMIALPAFANTETDNVKDVTDAYITQHNHDVQQSMQTKVKKDILLAIRNFTIPKQEQLQTLVAQNRLKVEEVTEQADIE</sequence>
<evidence type="ECO:0008006" key="4">
    <source>
        <dbReference type="Google" id="ProtNLM"/>
    </source>
</evidence>
<dbReference type="Proteomes" id="UP001157134">
    <property type="component" value="Unassembled WGS sequence"/>
</dbReference>
<protein>
    <recommendedName>
        <fullName evidence="4">DUF4168 domain-containing protein</fullName>
    </recommendedName>
</protein>
<feature type="chain" id="PRO_5045710087" description="DUF4168 domain-containing protein" evidence="1">
    <location>
        <begin position="20"/>
        <end position="89"/>
    </location>
</feature>